<name>A0A1M5N8W6_9ACTN</name>
<dbReference type="AlphaFoldDB" id="A0A1M5N8W6"/>
<sequence length="160" mass="15478">MRPLLGLTAAALVLLGAAGCTASGDDADGGSPGTPAAPTAPELAGPAEAEVLAALPAGAATGTAVLSYAGLGELREPFTGQCSHDGGSTRIEGSADTARITLVVGPDGARLDLDDSGVTSSTELSTGRYEVSGNHLSLAADLALDGMRAGSADLEIDCGG</sequence>
<dbReference type="STRING" id="1070870.SAMN05444351_3443"/>
<dbReference type="RefSeq" id="WP_073421505.1">
    <property type="nucleotide sequence ID" value="NZ_FQVX01000003.1"/>
</dbReference>
<feature type="chain" id="PRO_5038915875" description="Lipoprotein antigen" evidence="1">
    <location>
        <begin position="23"/>
        <end position="160"/>
    </location>
</feature>
<dbReference type="OrthoDB" id="5195193at2"/>
<protein>
    <recommendedName>
        <fullName evidence="4">Lipoprotein antigen</fullName>
    </recommendedName>
</protein>
<evidence type="ECO:0000313" key="2">
    <source>
        <dbReference type="EMBL" id="SHG85629.1"/>
    </source>
</evidence>
<gene>
    <name evidence="2" type="ORF">SAMN05444351_3443</name>
</gene>
<dbReference type="PROSITE" id="PS51257">
    <property type="entry name" value="PROKAR_LIPOPROTEIN"/>
    <property type="match status" value="1"/>
</dbReference>
<feature type="signal peptide" evidence="1">
    <location>
        <begin position="1"/>
        <end position="22"/>
    </location>
</feature>
<dbReference type="EMBL" id="FQVX01000003">
    <property type="protein sequence ID" value="SHG85629.1"/>
    <property type="molecule type" value="Genomic_DNA"/>
</dbReference>
<evidence type="ECO:0008006" key="4">
    <source>
        <dbReference type="Google" id="ProtNLM"/>
    </source>
</evidence>
<evidence type="ECO:0000256" key="1">
    <source>
        <dbReference type="SAM" id="SignalP"/>
    </source>
</evidence>
<dbReference type="Proteomes" id="UP000184471">
    <property type="component" value="Unassembled WGS sequence"/>
</dbReference>
<keyword evidence="3" id="KW-1185">Reference proteome</keyword>
<evidence type="ECO:0000313" key="3">
    <source>
        <dbReference type="Proteomes" id="UP000184471"/>
    </source>
</evidence>
<proteinExistence type="predicted"/>
<accession>A0A1M5N8W6</accession>
<reference evidence="2 3" key="1">
    <citation type="submission" date="2016-11" db="EMBL/GenBank/DDBJ databases">
        <authorList>
            <person name="Jaros S."/>
            <person name="Januszkiewicz K."/>
            <person name="Wedrychowicz H."/>
        </authorList>
    </citation>
    <scope>NUCLEOTIDE SEQUENCE [LARGE SCALE GENOMIC DNA]</scope>
    <source>
        <strain evidence="2 3">DSM 45408</strain>
    </source>
</reference>
<keyword evidence="1" id="KW-0732">Signal</keyword>
<organism evidence="2 3">
    <name type="scientific">Geodermatophilus nigrescens</name>
    <dbReference type="NCBI Taxonomy" id="1070870"/>
    <lineage>
        <taxon>Bacteria</taxon>
        <taxon>Bacillati</taxon>
        <taxon>Actinomycetota</taxon>
        <taxon>Actinomycetes</taxon>
        <taxon>Geodermatophilales</taxon>
        <taxon>Geodermatophilaceae</taxon>
        <taxon>Geodermatophilus</taxon>
    </lineage>
</organism>